<feature type="transmembrane region" description="Helical" evidence="1">
    <location>
        <begin position="84"/>
        <end position="102"/>
    </location>
</feature>
<evidence type="ECO:0000313" key="2">
    <source>
        <dbReference type="EMBL" id="OKL39814.1"/>
    </source>
</evidence>
<proteinExistence type="predicted"/>
<organism evidence="2 3">
    <name type="scientific">Pontibacter flavimaris</name>
    <dbReference type="NCBI Taxonomy" id="1797110"/>
    <lineage>
        <taxon>Bacteria</taxon>
        <taxon>Pseudomonadati</taxon>
        <taxon>Bacteroidota</taxon>
        <taxon>Cytophagia</taxon>
        <taxon>Cytophagales</taxon>
        <taxon>Hymenobacteraceae</taxon>
        <taxon>Pontibacter</taxon>
    </lineage>
</organism>
<comment type="caution">
    <text evidence="2">The sequence shown here is derived from an EMBL/GenBank/DDBJ whole genome shotgun (WGS) entry which is preliminary data.</text>
</comment>
<sequence length="231" mass="26016">MPSQRESNINDFAFDFLRSHYSARFGAKHILVDIDEQTRQGHTVQGLFSLQKEDKSLFLASLHTHNSPQIARILTRYKKNGLSMLRYASSVFVLLLVTLAGWRLGFLVAGLAVAVALAAGIFLLHSIAENKLHARQLRHLLDELKKTPADEQWLGLSISSLTFRNNYLARQLLLACERRGIGIITVGQRAKVVLMKEPRQATCRRGDFLSHYQSDARIRQALLGDTVLRVA</sequence>
<dbReference type="AlphaFoldDB" id="A0A1Q5PC89"/>
<dbReference type="RefSeq" id="WP_073851920.1">
    <property type="nucleotide sequence ID" value="NZ_LVWA01000005.1"/>
</dbReference>
<dbReference type="EMBL" id="LVWA01000005">
    <property type="protein sequence ID" value="OKL39814.1"/>
    <property type="molecule type" value="Genomic_DNA"/>
</dbReference>
<evidence type="ECO:0000256" key="1">
    <source>
        <dbReference type="SAM" id="Phobius"/>
    </source>
</evidence>
<protein>
    <submittedName>
        <fullName evidence="2">Uncharacterized protein</fullName>
    </submittedName>
</protein>
<gene>
    <name evidence="2" type="ORF">A3841_15645</name>
</gene>
<name>A0A1Q5PC89_9BACT</name>
<dbReference type="Proteomes" id="UP000186551">
    <property type="component" value="Unassembled WGS sequence"/>
</dbReference>
<dbReference type="STRING" id="1797110.A3841_15645"/>
<accession>A0A1Q5PC89</accession>
<feature type="transmembrane region" description="Helical" evidence="1">
    <location>
        <begin position="108"/>
        <end position="128"/>
    </location>
</feature>
<keyword evidence="1" id="KW-0812">Transmembrane</keyword>
<evidence type="ECO:0000313" key="3">
    <source>
        <dbReference type="Proteomes" id="UP000186551"/>
    </source>
</evidence>
<keyword evidence="3" id="KW-1185">Reference proteome</keyword>
<keyword evidence="1" id="KW-1133">Transmembrane helix</keyword>
<reference evidence="2 3" key="1">
    <citation type="submission" date="2016-03" db="EMBL/GenBank/DDBJ databases">
        <title>Genome sequence of Pontibacter sp. nov., of the family cytophagaceae, isolated from marine sediment of the Yellow Sea, China.</title>
        <authorList>
            <person name="Zhang G."/>
            <person name="Zhang R."/>
        </authorList>
    </citation>
    <scope>NUCLEOTIDE SEQUENCE [LARGE SCALE GENOMIC DNA]</scope>
    <source>
        <strain evidence="2 3">S10-8</strain>
    </source>
</reference>
<dbReference type="OrthoDB" id="849999at2"/>
<keyword evidence="1" id="KW-0472">Membrane</keyword>